<evidence type="ECO:0000256" key="3">
    <source>
        <dbReference type="ARBA" id="ARBA00022714"/>
    </source>
</evidence>
<accession>A0A2T5YHH9</accession>
<feature type="domain" description="FAD-binding FR-type" evidence="10">
    <location>
        <begin position="45"/>
        <end position="148"/>
    </location>
</feature>
<keyword evidence="6" id="KW-0560">Oxidoreductase</keyword>
<dbReference type="PANTHER" id="PTHR47354:SF8">
    <property type="entry name" value="1,2-PHENYLACETYL-COA EPOXIDASE, SUBUNIT E"/>
    <property type="match status" value="1"/>
</dbReference>
<evidence type="ECO:0000256" key="5">
    <source>
        <dbReference type="ARBA" id="ARBA00022827"/>
    </source>
</evidence>
<dbReference type="SUPFAM" id="SSF54292">
    <property type="entry name" value="2Fe-2S ferredoxin-like"/>
    <property type="match status" value="1"/>
</dbReference>
<dbReference type="GO" id="GO:0051537">
    <property type="term" value="F:2 iron, 2 sulfur cluster binding"/>
    <property type="evidence" value="ECO:0007669"/>
    <property type="project" value="UniProtKB-KW"/>
</dbReference>
<dbReference type="InterPro" id="IPR036010">
    <property type="entry name" value="2Fe-2S_ferredoxin-like_sf"/>
</dbReference>
<evidence type="ECO:0000256" key="7">
    <source>
        <dbReference type="ARBA" id="ARBA00023004"/>
    </source>
</evidence>
<name>A0A2T5YHH9_9BACT</name>
<keyword evidence="3" id="KW-0001">2Fe-2S</keyword>
<proteinExistence type="predicted"/>
<dbReference type="PROSITE" id="PS51384">
    <property type="entry name" value="FAD_FR"/>
    <property type="match status" value="1"/>
</dbReference>
<evidence type="ECO:0000256" key="1">
    <source>
        <dbReference type="ARBA" id="ARBA00001974"/>
    </source>
</evidence>
<dbReference type="PANTHER" id="PTHR47354">
    <property type="entry name" value="NADH OXIDOREDUCTASE HCR"/>
    <property type="match status" value="1"/>
</dbReference>
<keyword evidence="5" id="KW-0274">FAD</keyword>
<evidence type="ECO:0000313" key="12">
    <source>
        <dbReference type="Proteomes" id="UP000244225"/>
    </source>
</evidence>
<sequence length="403" mass="45537">MCSRHPHPKIYTILSCNRRDCRNFQHQKKFYNKTNQSKVYTNMSSPYLNLKVVEITHETADAATIHFEHPQKQKIDYKPGQFLTLILPIEGKEVRRSYSLCSTPHEAPRLSVTVKRVEGGLVSNYLLDTLQVGQEVKVMEPLGNFCLTCAPTNQRQVLLFGAGSGITPLMSILKAVLHEEPSSKVTLLYGNSNEDSVIFKEQLQQLEADYPERLRVVYIYSQPRQACDYRGRMNQSMIIRILERLQLAKISNGVYFMCGPEGMMDEVRHALNVLHVPADQIFRESFVSNKLQDKQQQEQHGTVVSSEDDGEITTQTVTVIYEGTEYSFVVEPDQTILEAALEQDIDLPYSCQAGLCTACRGKCLSGKVHLEEREGLSDAEMEEGYTLNCVGHPLTPNVVIEIG</sequence>
<keyword evidence="8" id="KW-0411">Iron-sulfur</keyword>
<dbReference type="CDD" id="cd00207">
    <property type="entry name" value="fer2"/>
    <property type="match status" value="1"/>
</dbReference>
<dbReference type="Pfam" id="PF00111">
    <property type="entry name" value="Fer2"/>
    <property type="match status" value="1"/>
</dbReference>
<evidence type="ECO:0000256" key="4">
    <source>
        <dbReference type="ARBA" id="ARBA00022723"/>
    </source>
</evidence>
<dbReference type="InterPro" id="IPR001433">
    <property type="entry name" value="OxRdtase_FAD/NAD-bd"/>
</dbReference>
<evidence type="ECO:0000256" key="8">
    <source>
        <dbReference type="ARBA" id="ARBA00023014"/>
    </source>
</evidence>
<comment type="caution">
    <text evidence="11">The sequence shown here is derived from an EMBL/GenBank/DDBJ whole genome shotgun (WGS) entry which is preliminary data.</text>
</comment>
<evidence type="ECO:0000259" key="9">
    <source>
        <dbReference type="PROSITE" id="PS51085"/>
    </source>
</evidence>
<keyword evidence="4" id="KW-0479">Metal-binding</keyword>
<dbReference type="Gene3D" id="2.40.30.10">
    <property type="entry name" value="Translation factors"/>
    <property type="match status" value="1"/>
</dbReference>
<dbReference type="PRINTS" id="PR00371">
    <property type="entry name" value="FPNCR"/>
</dbReference>
<evidence type="ECO:0000259" key="10">
    <source>
        <dbReference type="PROSITE" id="PS51384"/>
    </source>
</evidence>
<dbReference type="Pfam" id="PF00175">
    <property type="entry name" value="NAD_binding_1"/>
    <property type="match status" value="1"/>
</dbReference>
<dbReference type="PRINTS" id="PR00410">
    <property type="entry name" value="PHEHYDRXLASE"/>
</dbReference>
<dbReference type="PROSITE" id="PS00197">
    <property type="entry name" value="2FE2S_FER_1"/>
    <property type="match status" value="1"/>
</dbReference>
<comment type="cofactor">
    <cofactor evidence="1">
        <name>FAD</name>
        <dbReference type="ChEBI" id="CHEBI:57692"/>
    </cofactor>
</comment>
<dbReference type="InterPro" id="IPR001041">
    <property type="entry name" value="2Fe-2S_ferredoxin-type"/>
</dbReference>
<dbReference type="GO" id="GO:0046872">
    <property type="term" value="F:metal ion binding"/>
    <property type="evidence" value="ECO:0007669"/>
    <property type="project" value="UniProtKB-KW"/>
</dbReference>
<keyword evidence="12" id="KW-1185">Reference proteome</keyword>
<dbReference type="Pfam" id="PF00970">
    <property type="entry name" value="FAD_binding_6"/>
    <property type="match status" value="1"/>
</dbReference>
<dbReference type="EMBL" id="QBKI01000005">
    <property type="protein sequence ID" value="PTX18769.1"/>
    <property type="molecule type" value="Genomic_DNA"/>
</dbReference>
<dbReference type="InterPro" id="IPR017927">
    <property type="entry name" value="FAD-bd_FR_type"/>
</dbReference>
<protein>
    <submittedName>
        <fullName evidence="11">Ring-1,2-phenylacetyl-CoA epoxidase subunit PaaE</fullName>
    </submittedName>
</protein>
<evidence type="ECO:0000256" key="2">
    <source>
        <dbReference type="ARBA" id="ARBA00022630"/>
    </source>
</evidence>
<dbReference type="Gene3D" id="3.40.50.80">
    <property type="entry name" value="Nucleotide-binding domain of ferredoxin-NADP reductase (FNR) module"/>
    <property type="match status" value="1"/>
</dbReference>
<dbReference type="PROSITE" id="PS51085">
    <property type="entry name" value="2FE2S_FER_2"/>
    <property type="match status" value="1"/>
</dbReference>
<gene>
    <name evidence="11" type="ORF">C8N40_10558</name>
</gene>
<evidence type="ECO:0000313" key="11">
    <source>
        <dbReference type="EMBL" id="PTX18769.1"/>
    </source>
</evidence>
<dbReference type="GO" id="GO:0016491">
    <property type="term" value="F:oxidoreductase activity"/>
    <property type="evidence" value="ECO:0007669"/>
    <property type="project" value="UniProtKB-KW"/>
</dbReference>
<feature type="domain" description="2Fe-2S ferredoxin-type" evidence="9">
    <location>
        <begin position="315"/>
        <end position="403"/>
    </location>
</feature>
<dbReference type="InterPro" id="IPR012675">
    <property type="entry name" value="Beta-grasp_dom_sf"/>
</dbReference>
<dbReference type="InterPro" id="IPR050415">
    <property type="entry name" value="MRET"/>
</dbReference>
<dbReference type="Gene3D" id="3.10.20.30">
    <property type="match status" value="1"/>
</dbReference>
<dbReference type="InterPro" id="IPR017938">
    <property type="entry name" value="Riboflavin_synthase-like_b-brl"/>
</dbReference>
<dbReference type="InterPro" id="IPR039261">
    <property type="entry name" value="FNR_nucleotide-bd"/>
</dbReference>
<keyword evidence="7" id="KW-0408">Iron</keyword>
<organism evidence="11 12">
    <name type="scientific">Pontibacter mucosus</name>
    <dbReference type="NCBI Taxonomy" id="1649266"/>
    <lineage>
        <taxon>Bacteria</taxon>
        <taxon>Pseudomonadati</taxon>
        <taxon>Bacteroidota</taxon>
        <taxon>Cytophagia</taxon>
        <taxon>Cytophagales</taxon>
        <taxon>Hymenobacteraceae</taxon>
        <taxon>Pontibacter</taxon>
    </lineage>
</organism>
<dbReference type="CDD" id="cd06214">
    <property type="entry name" value="PA_degradation_oxidoreductase_like"/>
    <property type="match status" value="1"/>
</dbReference>
<dbReference type="InterPro" id="IPR008333">
    <property type="entry name" value="Cbr1-like_FAD-bd_dom"/>
</dbReference>
<dbReference type="InterPro" id="IPR001709">
    <property type="entry name" value="Flavoprot_Pyr_Nucl_cyt_Rdtase"/>
</dbReference>
<dbReference type="GO" id="GO:0050660">
    <property type="term" value="F:flavin adenine dinucleotide binding"/>
    <property type="evidence" value="ECO:0007669"/>
    <property type="project" value="TreeGrafter"/>
</dbReference>
<dbReference type="AlphaFoldDB" id="A0A2T5YHH9"/>
<dbReference type="InterPro" id="IPR006058">
    <property type="entry name" value="2Fe2S_fd_BS"/>
</dbReference>
<dbReference type="SUPFAM" id="SSF63380">
    <property type="entry name" value="Riboflavin synthase domain-like"/>
    <property type="match status" value="1"/>
</dbReference>
<dbReference type="Proteomes" id="UP000244225">
    <property type="component" value="Unassembled WGS sequence"/>
</dbReference>
<evidence type="ECO:0000256" key="6">
    <source>
        <dbReference type="ARBA" id="ARBA00023002"/>
    </source>
</evidence>
<dbReference type="SUPFAM" id="SSF52343">
    <property type="entry name" value="Ferredoxin reductase-like, C-terminal NADP-linked domain"/>
    <property type="match status" value="1"/>
</dbReference>
<keyword evidence="2" id="KW-0285">Flavoprotein</keyword>
<reference evidence="11 12" key="1">
    <citation type="submission" date="2018-04" db="EMBL/GenBank/DDBJ databases">
        <title>Genomic Encyclopedia of Archaeal and Bacterial Type Strains, Phase II (KMG-II): from individual species to whole genera.</title>
        <authorList>
            <person name="Goeker M."/>
        </authorList>
    </citation>
    <scope>NUCLEOTIDE SEQUENCE [LARGE SCALE GENOMIC DNA]</scope>
    <source>
        <strain evidence="11 12">DSM 100162</strain>
    </source>
</reference>